<feature type="compositionally biased region" description="Basic and acidic residues" evidence="1">
    <location>
        <begin position="176"/>
        <end position="194"/>
    </location>
</feature>
<reference evidence="3 4" key="1">
    <citation type="submission" date="2021-06" db="EMBL/GenBank/DDBJ databases">
        <title>A haploid diamondback moth (Plutella xylostella L.) genome assembly resolves 31 chromosomes and identifies a diamide resistance mutation.</title>
        <authorList>
            <person name="Ward C.M."/>
            <person name="Perry K.D."/>
            <person name="Baker G."/>
            <person name="Powis K."/>
            <person name="Heckel D.G."/>
            <person name="Baxter S.W."/>
        </authorList>
    </citation>
    <scope>NUCLEOTIDE SEQUENCE [LARGE SCALE GENOMIC DNA]</scope>
    <source>
        <strain evidence="3 4">LV</strain>
        <tissue evidence="3">Single pupa</tissue>
    </source>
</reference>
<evidence type="ECO:0000256" key="2">
    <source>
        <dbReference type="SAM" id="SignalP"/>
    </source>
</evidence>
<feature type="signal peptide" evidence="2">
    <location>
        <begin position="1"/>
        <end position="22"/>
    </location>
</feature>
<sequence length="222" mass="25236">MRLSTNLQLLTCLIVYASGAHGIMVKFGTRDGPILPEVPRAAVPHARPSRTPAPVWEERSGDAPNPYANWRPEPFIPQPRYTQVIYNPPANQYNSAKHFVNAYLPYPKPIEVQPPKILFTPSQIVSQLSSQSVPGVGIRYFVPNFTHVQVNNERAVEKEVNQNDVESNDVNGGNDDANRENNEAQWQREKESAKRTTRTTSEQVQDVPFVYQWPAYVPHRRH</sequence>
<feature type="chain" id="PRO_5046146014" evidence="2">
    <location>
        <begin position="23"/>
        <end position="222"/>
    </location>
</feature>
<proteinExistence type="predicted"/>
<dbReference type="Proteomes" id="UP000823941">
    <property type="component" value="Chromosome 22"/>
</dbReference>
<keyword evidence="2" id="KW-0732">Signal</keyword>
<keyword evidence="4" id="KW-1185">Reference proteome</keyword>
<evidence type="ECO:0000256" key="1">
    <source>
        <dbReference type="SAM" id="MobiDB-lite"/>
    </source>
</evidence>
<feature type="region of interest" description="Disordered" evidence="1">
    <location>
        <begin position="156"/>
        <end position="202"/>
    </location>
</feature>
<organism evidence="3 4">
    <name type="scientific">Plutella xylostella</name>
    <name type="common">Diamondback moth</name>
    <name type="synonym">Plutella maculipennis</name>
    <dbReference type="NCBI Taxonomy" id="51655"/>
    <lineage>
        <taxon>Eukaryota</taxon>
        <taxon>Metazoa</taxon>
        <taxon>Ecdysozoa</taxon>
        <taxon>Arthropoda</taxon>
        <taxon>Hexapoda</taxon>
        <taxon>Insecta</taxon>
        <taxon>Pterygota</taxon>
        <taxon>Neoptera</taxon>
        <taxon>Endopterygota</taxon>
        <taxon>Lepidoptera</taxon>
        <taxon>Glossata</taxon>
        <taxon>Ditrysia</taxon>
        <taxon>Yponomeutoidea</taxon>
        <taxon>Plutellidae</taxon>
        <taxon>Plutella</taxon>
    </lineage>
</organism>
<protein>
    <submittedName>
        <fullName evidence="3">Uncharacterized protein</fullName>
    </submittedName>
</protein>
<name>A0ABQ7Q3W7_PLUXY</name>
<gene>
    <name evidence="3" type="ORF">JYU34_016825</name>
</gene>
<evidence type="ECO:0000313" key="4">
    <source>
        <dbReference type="Proteomes" id="UP000823941"/>
    </source>
</evidence>
<evidence type="ECO:0000313" key="3">
    <source>
        <dbReference type="EMBL" id="KAG7299814.1"/>
    </source>
</evidence>
<feature type="compositionally biased region" description="Polar residues" evidence="1">
    <location>
        <begin position="162"/>
        <end position="171"/>
    </location>
</feature>
<dbReference type="EMBL" id="JAHIBW010000022">
    <property type="protein sequence ID" value="KAG7299814.1"/>
    <property type="molecule type" value="Genomic_DNA"/>
</dbReference>
<accession>A0ABQ7Q3W7</accession>
<comment type="caution">
    <text evidence="3">The sequence shown here is derived from an EMBL/GenBank/DDBJ whole genome shotgun (WGS) entry which is preliminary data.</text>
</comment>